<dbReference type="PANTHER" id="PTHR42866">
    <property type="entry name" value="3-DEOXY-MANNO-OCTULOSONATE CYTIDYLYLTRANSFERASE"/>
    <property type="match status" value="1"/>
</dbReference>
<keyword evidence="5" id="KW-0963">Cytoplasm</keyword>
<protein>
    <recommendedName>
        <fullName evidence="5">3-deoxy-manno-octulosonate cytidylyltransferase</fullName>
        <ecNumber evidence="5">2.7.7.38</ecNumber>
    </recommendedName>
    <alternativeName>
        <fullName evidence="5">CMP-2-keto-3-deoxyoctulosonic acid synthase</fullName>
        <shortName evidence="5">CKS</shortName>
        <shortName evidence="5">CMP-KDO synthase</shortName>
    </alternativeName>
</protein>
<dbReference type="GO" id="GO:0016020">
    <property type="term" value="C:membrane"/>
    <property type="evidence" value="ECO:0007669"/>
    <property type="project" value="UniProtKB-SubCell"/>
</dbReference>
<evidence type="ECO:0000313" key="6">
    <source>
        <dbReference type="EMBL" id="QDD13756.1"/>
    </source>
</evidence>
<dbReference type="Gene3D" id="3.90.550.10">
    <property type="entry name" value="Spore Coat Polysaccharide Biosynthesis Protein SpsA, Chain A"/>
    <property type="match status" value="1"/>
</dbReference>
<evidence type="ECO:0000256" key="2">
    <source>
        <dbReference type="ARBA" id="ARBA00022679"/>
    </source>
</evidence>
<dbReference type="InterPro" id="IPR029044">
    <property type="entry name" value="Nucleotide-diphossugar_trans"/>
</dbReference>
<dbReference type="AlphaFoldDB" id="A0AAE6KPK1"/>
<keyword evidence="7" id="KW-1185">Reference proteome</keyword>
<comment type="pathway">
    <text evidence="5">Nucleotide-sugar biosynthesis; CMP-3-deoxy-D-manno-octulosonate biosynthesis; CMP-3-deoxy-D-manno-octulosonate from 3-deoxy-D-manno-octulosonate and CTP: step 1/1.</text>
</comment>
<dbReference type="PANTHER" id="PTHR42866:SF2">
    <property type="entry name" value="3-DEOXY-MANNO-OCTULOSONATE CYTIDYLYLTRANSFERASE, MITOCHONDRIAL"/>
    <property type="match status" value="1"/>
</dbReference>
<dbReference type="GO" id="GO:0009103">
    <property type="term" value="P:lipopolysaccharide biosynthetic process"/>
    <property type="evidence" value="ECO:0007669"/>
    <property type="project" value="UniProtKB-UniRule"/>
</dbReference>
<comment type="subcellular location">
    <subcellularLocation>
        <location evidence="5">Cytoplasm</location>
    </subcellularLocation>
    <subcellularLocation>
        <location evidence="1">Membrane</location>
    </subcellularLocation>
</comment>
<dbReference type="InterPro" id="IPR004528">
    <property type="entry name" value="KdsB"/>
</dbReference>
<keyword evidence="2 5" id="KW-0808">Transferase</keyword>
<dbReference type="Proteomes" id="UP000312102">
    <property type="component" value="Chromosome"/>
</dbReference>
<name>A0AAE6KPK1_9PROT</name>
<dbReference type="NCBIfam" id="NF003950">
    <property type="entry name" value="PRK05450.1-3"/>
    <property type="match status" value="1"/>
</dbReference>
<dbReference type="HAMAP" id="MF_00057">
    <property type="entry name" value="KdsB"/>
    <property type="match status" value="1"/>
</dbReference>
<comment type="similarity">
    <text evidence="5">Belongs to the KdsB family.</text>
</comment>
<evidence type="ECO:0000313" key="7">
    <source>
        <dbReference type="Proteomes" id="UP000312102"/>
    </source>
</evidence>
<comment type="function">
    <text evidence="5">Activates KDO (a required 8-carbon sugar) for incorporation into bacterial lipopolysaccharide in Gram-negative bacteria.</text>
</comment>
<evidence type="ECO:0000256" key="4">
    <source>
        <dbReference type="ARBA" id="ARBA00022985"/>
    </source>
</evidence>
<dbReference type="NCBIfam" id="NF003952">
    <property type="entry name" value="PRK05450.1-5"/>
    <property type="match status" value="1"/>
</dbReference>
<evidence type="ECO:0000256" key="3">
    <source>
        <dbReference type="ARBA" id="ARBA00022695"/>
    </source>
</evidence>
<dbReference type="GO" id="GO:0033468">
    <property type="term" value="P:CMP-keto-3-deoxy-D-manno-octulosonic acid biosynthetic process"/>
    <property type="evidence" value="ECO:0007669"/>
    <property type="project" value="UniProtKB-UniRule"/>
</dbReference>
<dbReference type="GO" id="GO:0005829">
    <property type="term" value="C:cytosol"/>
    <property type="evidence" value="ECO:0007669"/>
    <property type="project" value="TreeGrafter"/>
</dbReference>
<sequence>MTFKIIIPARYQSSRLEGKPLLDIGGIPMVIHVVQQSLKSKSNEVVVATDDQKIFDVVENFGYKAIMTNVNHKSGTDRVVEVVNLMGWSDNEIIVNVQGDEPLINPLLINQVAEYLENKKDIFVSTACHSISDYNDFINPNNVKVVLDKNSQALYFSRAPIPFPRDEFTQKIIGKQGFYKHIGIYAYRVKFLKGYKDIGQAELEDIEKLEQLRILYAGHKIGVVASTVIPMTGVDTLEDLEKVRKLFLIK</sequence>
<dbReference type="SUPFAM" id="SSF53448">
    <property type="entry name" value="Nucleotide-diphospho-sugar transferases"/>
    <property type="match status" value="1"/>
</dbReference>
<dbReference type="EMBL" id="CP040986">
    <property type="protein sequence ID" value="QDD13756.1"/>
    <property type="molecule type" value="Genomic_DNA"/>
</dbReference>
<dbReference type="NCBIfam" id="TIGR00466">
    <property type="entry name" value="kdsB"/>
    <property type="match status" value="1"/>
</dbReference>
<dbReference type="InterPro" id="IPR003329">
    <property type="entry name" value="Cytidylyl_trans"/>
</dbReference>
<dbReference type="NCBIfam" id="NF009905">
    <property type="entry name" value="PRK13368.1"/>
    <property type="match status" value="1"/>
</dbReference>
<accession>A0AAE6KPK1</accession>
<gene>
    <name evidence="5 6" type="primary">kdsB</name>
    <name evidence="6" type="ORF">FIT61_04840</name>
</gene>
<dbReference type="CDD" id="cd02517">
    <property type="entry name" value="CMP-KDO-Synthetase"/>
    <property type="match status" value="1"/>
</dbReference>
<dbReference type="KEGG" id="mrk:FIT61_04840"/>
<organism evidence="6 7">
    <name type="scientific">Candidatus Methylopumilus rimovensis</name>
    <dbReference type="NCBI Taxonomy" id="2588535"/>
    <lineage>
        <taxon>Bacteria</taxon>
        <taxon>Pseudomonadati</taxon>
        <taxon>Pseudomonadota</taxon>
        <taxon>Betaproteobacteria</taxon>
        <taxon>Nitrosomonadales</taxon>
        <taxon>Methylophilaceae</taxon>
        <taxon>Candidatus Methylopumilus</taxon>
    </lineage>
</organism>
<dbReference type="FunFam" id="3.90.550.10:FF:000011">
    <property type="entry name" value="3-deoxy-manno-octulosonate cytidylyltransferase"/>
    <property type="match status" value="1"/>
</dbReference>
<proteinExistence type="inferred from homology"/>
<comment type="catalytic activity">
    <reaction evidence="5">
        <text>3-deoxy-alpha-D-manno-oct-2-ulosonate + CTP = CMP-3-deoxy-beta-D-manno-octulosonate + diphosphate</text>
        <dbReference type="Rhea" id="RHEA:23448"/>
        <dbReference type="ChEBI" id="CHEBI:33019"/>
        <dbReference type="ChEBI" id="CHEBI:37563"/>
        <dbReference type="ChEBI" id="CHEBI:85986"/>
        <dbReference type="ChEBI" id="CHEBI:85987"/>
        <dbReference type="EC" id="2.7.7.38"/>
    </reaction>
</comment>
<dbReference type="RefSeq" id="WP_139883590.1">
    <property type="nucleotide sequence ID" value="NZ_CP040986.1"/>
</dbReference>
<dbReference type="GO" id="GO:0008690">
    <property type="term" value="F:3-deoxy-manno-octulosonate cytidylyltransferase activity"/>
    <property type="evidence" value="ECO:0007669"/>
    <property type="project" value="UniProtKB-UniRule"/>
</dbReference>
<evidence type="ECO:0000256" key="5">
    <source>
        <dbReference type="HAMAP-Rule" id="MF_00057"/>
    </source>
</evidence>
<reference evidence="6 7" key="1">
    <citation type="journal article" date="2019" name="ISME J.">
        <title>Evolution in action: habitat transition from sediment to the pelagial leads to genome streamlining in Methylophilaceae.</title>
        <authorList>
            <person name="Salcher M."/>
            <person name="Schaefle D."/>
            <person name="Kaspar M."/>
            <person name="Neuenschwander S.M."/>
            <person name="Ghai R."/>
        </authorList>
    </citation>
    <scope>NUCLEOTIDE SEQUENCE [LARGE SCALE GENOMIC DNA]</scope>
    <source>
        <strain evidence="6 7">MMS-RI-1</strain>
    </source>
</reference>
<keyword evidence="3 5" id="KW-0548">Nucleotidyltransferase</keyword>
<keyword evidence="4 5" id="KW-0448">Lipopolysaccharide biosynthesis</keyword>
<evidence type="ECO:0000256" key="1">
    <source>
        <dbReference type="ARBA" id="ARBA00004370"/>
    </source>
</evidence>
<dbReference type="EC" id="2.7.7.38" evidence="5"/>
<dbReference type="Pfam" id="PF02348">
    <property type="entry name" value="CTP_transf_3"/>
    <property type="match status" value="1"/>
</dbReference>